<organism evidence="3 4">
    <name type="scientific">Sulfurifustis variabilis</name>
    <dbReference type="NCBI Taxonomy" id="1675686"/>
    <lineage>
        <taxon>Bacteria</taxon>
        <taxon>Pseudomonadati</taxon>
        <taxon>Pseudomonadota</taxon>
        <taxon>Gammaproteobacteria</taxon>
        <taxon>Acidiferrobacterales</taxon>
        <taxon>Acidiferrobacteraceae</taxon>
        <taxon>Sulfurifustis</taxon>
    </lineage>
</organism>
<sequence length="322" mass="35225">MATSVRSGWTLLVISLPSRSATPRMRVWRALKARGAAALRDGVYLLPAGAASDAVFREQAEEVRRSGGQARLLPIDGVDTAQGADFRGLFDRSGDYARLIEAIRRLQAGLTPRARKAAAAQLRRLRRQFEAIRATDYFPGPAAEQAGELLAEAEGALEALTSPGEPKARGGAIPRLDAADFRGRTWATRKRPWVDRLASAWLIKRFIDPKARFLWLADPKKRPARVLGFDFDGATFTHVGARVSFETLLASFGLENDPALVRIGALVHFLDVGGAPVPEASGVQAVLRGARERCRNDDALLAEARRLFDDLYHNYSLELSDG</sequence>
<evidence type="ECO:0000259" key="2">
    <source>
        <dbReference type="Pfam" id="PF20229"/>
    </source>
</evidence>
<dbReference type="InterPro" id="IPR018634">
    <property type="entry name" value="ChrB_C"/>
</dbReference>
<evidence type="ECO:0000313" key="3">
    <source>
        <dbReference type="EMBL" id="BAU47772.1"/>
    </source>
</evidence>
<accession>A0A1B4V5E1</accession>
<dbReference type="AlphaFoldDB" id="A0A1B4V5E1"/>
<feature type="domain" description="ChrB C-terminal" evidence="1">
    <location>
        <begin position="186"/>
        <end position="313"/>
    </location>
</feature>
<dbReference type="OrthoDB" id="6605953at2"/>
<keyword evidence="4" id="KW-1185">Reference proteome</keyword>
<protein>
    <submittedName>
        <fullName evidence="3">Chromate resistance protein ChrB</fullName>
    </submittedName>
</protein>
<proteinExistence type="predicted"/>
<dbReference type="InterPro" id="IPR046858">
    <property type="entry name" value="ChrB_N"/>
</dbReference>
<dbReference type="EMBL" id="AP014936">
    <property type="protein sequence ID" value="BAU47772.1"/>
    <property type="molecule type" value="Genomic_DNA"/>
</dbReference>
<feature type="domain" description="ChrB N-terminal" evidence="2">
    <location>
        <begin position="24"/>
        <end position="159"/>
    </location>
</feature>
<name>A0A1B4V5E1_9GAMM</name>
<reference evidence="3 4" key="1">
    <citation type="submission" date="2015-08" db="EMBL/GenBank/DDBJ databases">
        <title>Complete genome sequence of Sulfurifustis variabilis.</title>
        <authorList>
            <person name="Miura A."/>
            <person name="Kojima H."/>
            <person name="Fukui M."/>
        </authorList>
    </citation>
    <scope>NUCLEOTIDE SEQUENCE [LARGE SCALE GENOMIC DNA]</scope>
    <source>
        <strain evidence="4">skN76</strain>
    </source>
</reference>
<dbReference type="KEGG" id="sva:SVA_1197"/>
<dbReference type="Pfam" id="PF20229">
    <property type="entry name" value="ChrB_N"/>
    <property type="match status" value="1"/>
</dbReference>
<evidence type="ECO:0000313" key="4">
    <source>
        <dbReference type="Proteomes" id="UP000218899"/>
    </source>
</evidence>
<gene>
    <name evidence="3" type="ORF">SVA_1197</name>
</gene>
<evidence type="ECO:0000259" key="1">
    <source>
        <dbReference type="Pfam" id="PF09828"/>
    </source>
</evidence>
<dbReference type="Proteomes" id="UP000218899">
    <property type="component" value="Chromosome"/>
</dbReference>
<dbReference type="Pfam" id="PF09828">
    <property type="entry name" value="ChrB_C"/>
    <property type="match status" value="1"/>
</dbReference>
<dbReference type="RefSeq" id="WP_096460138.1">
    <property type="nucleotide sequence ID" value="NZ_AP014936.1"/>
</dbReference>